<proteinExistence type="predicted"/>
<dbReference type="Gene3D" id="1.10.260.40">
    <property type="entry name" value="lambda repressor-like DNA-binding domains"/>
    <property type="match status" value="1"/>
</dbReference>
<organism evidence="2 3">
    <name type="scientific">Methylocystis parvus</name>
    <dbReference type="NCBI Taxonomy" id="134"/>
    <lineage>
        <taxon>Bacteria</taxon>
        <taxon>Pseudomonadati</taxon>
        <taxon>Pseudomonadota</taxon>
        <taxon>Alphaproteobacteria</taxon>
        <taxon>Hyphomicrobiales</taxon>
        <taxon>Methylocystaceae</taxon>
        <taxon>Methylocystis</taxon>
    </lineage>
</organism>
<accession>A0A6B8M775</accession>
<evidence type="ECO:0000313" key="3">
    <source>
        <dbReference type="Proteomes" id="UP000422569"/>
    </source>
</evidence>
<dbReference type="AlphaFoldDB" id="A0A6B8M775"/>
<dbReference type="CDD" id="cd00093">
    <property type="entry name" value="HTH_XRE"/>
    <property type="match status" value="1"/>
</dbReference>
<reference evidence="2 3" key="1">
    <citation type="submission" date="2019-09" db="EMBL/GenBank/DDBJ databases">
        <title>Isolation and complete genome sequencing of Methylocystis species.</title>
        <authorList>
            <person name="Rumah B.L."/>
            <person name="Stead C.E."/>
            <person name="Stevens B.C."/>
            <person name="Minton N.P."/>
            <person name="Grosse-Honebrink A."/>
            <person name="Zhang Y."/>
        </authorList>
    </citation>
    <scope>NUCLEOTIDE SEQUENCE [LARGE SCALE GENOMIC DNA]</scope>
    <source>
        <strain evidence="2 3">BRCS2</strain>
        <plasmid evidence="2 3">unnamed1</plasmid>
    </source>
</reference>
<dbReference type="EMBL" id="CP044332">
    <property type="protein sequence ID" value="QGM99934.1"/>
    <property type="molecule type" value="Genomic_DNA"/>
</dbReference>
<dbReference type="Proteomes" id="UP000422569">
    <property type="component" value="Plasmid unnamed1"/>
</dbReference>
<dbReference type="GO" id="GO:0003677">
    <property type="term" value="F:DNA binding"/>
    <property type="evidence" value="ECO:0007669"/>
    <property type="project" value="InterPro"/>
</dbReference>
<keyword evidence="3" id="KW-1185">Reference proteome</keyword>
<dbReference type="SMART" id="SM00530">
    <property type="entry name" value="HTH_XRE"/>
    <property type="match status" value="1"/>
</dbReference>
<gene>
    <name evidence="2" type="ORF">F7D14_20300</name>
</gene>
<dbReference type="PROSITE" id="PS50943">
    <property type="entry name" value="HTH_CROC1"/>
    <property type="match status" value="1"/>
</dbReference>
<sequence length="105" mass="11843">MHLYALIRPDANPKMTISKIKRIIRRENWTQAEVAKKLGISQGHLSKVLRSKSTPRPELQAKIDRLLETYGGRISPGELASRVEQAALKSSHFRAMIEAALKIVK</sequence>
<dbReference type="KEGG" id="mpar:F7D14_20300"/>
<dbReference type="Pfam" id="PF01381">
    <property type="entry name" value="HTH_3"/>
    <property type="match status" value="1"/>
</dbReference>
<feature type="domain" description="HTH cro/C1-type" evidence="1">
    <location>
        <begin position="20"/>
        <end position="79"/>
    </location>
</feature>
<keyword evidence="2" id="KW-0614">Plasmid</keyword>
<name>A0A6B8M775_9HYPH</name>
<dbReference type="InterPro" id="IPR001387">
    <property type="entry name" value="Cro/C1-type_HTH"/>
</dbReference>
<evidence type="ECO:0000259" key="1">
    <source>
        <dbReference type="PROSITE" id="PS50943"/>
    </source>
</evidence>
<geneLocation type="plasmid" evidence="2">
    <name>unnamed1</name>
</geneLocation>
<protein>
    <submittedName>
        <fullName evidence="2">Helix-turn-helix transcriptional regulator</fullName>
    </submittedName>
</protein>
<dbReference type="InterPro" id="IPR010982">
    <property type="entry name" value="Lambda_DNA-bd_dom_sf"/>
</dbReference>
<evidence type="ECO:0000313" key="2">
    <source>
        <dbReference type="EMBL" id="QGM99934.1"/>
    </source>
</evidence>
<dbReference type="SUPFAM" id="SSF47413">
    <property type="entry name" value="lambda repressor-like DNA-binding domains"/>
    <property type="match status" value="1"/>
</dbReference>